<organism evidence="1">
    <name type="scientific">marine metagenome</name>
    <dbReference type="NCBI Taxonomy" id="408172"/>
    <lineage>
        <taxon>unclassified sequences</taxon>
        <taxon>metagenomes</taxon>
        <taxon>ecological metagenomes</taxon>
    </lineage>
</organism>
<sequence length="49" mass="5381">MADFWQPVPLWTIPSTACLMSLTSPNEVIRDSLDLVRGTANTVFSVATK</sequence>
<name>A0A381P268_9ZZZZ</name>
<dbReference type="EMBL" id="UINC01000777">
    <property type="protein sequence ID" value="SUZ61046.1"/>
    <property type="molecule type" value="Genomic_DNA"/>
</dbReference>
<protein>
    <submittedName>
        <fullName evidence="1">Uncharacterized protein</fullName>
    </submittedName>
</protein>
<reference evidence="1" key="1">
    <citation type="submission" date="2018-05" db="EMBL/GenBank/DDBJ databases">
        <authorList>
            <person name="Lanie J.A."/>
            <person name="Ng W.-L."/>
            <person name="Kazmierczak K.M."/>
            <person name="Andrzejewski T.M."/>
            <person name="Davidsen T.M."/>
            <person name="Wayne K.J."/>
            <person name="Tettelin H."/>
            <person name="Glass J.I."/>
            <person name="Rusch D."/>
            <person name="Podicherti R."/>
            <person name="Tsui H.-C.T."/>
            <person name="Winkler M.E."/>
        </authorList>
    </citation>
    <scope>NUCLEOTIDE SEQUENCE</scope>
</reference>
<accession>A0A381P268</accession>
<evidence type="ECO:0000313" key="1">
    <source>
        <dbReference type="EMBL" id="SUZ61046.1"/>
    </source>
</evidence>
<dbReference type="AlphaFoldDB" id="A0A381P268"/>
<proteinExistence type="predicted"/>
<gene>
    <name evidence="1" type="ORF">METZ01_LOCUS13900</name>
</gene>